<accession>A0A800MXC3</accession>
<organism evidence="1 2">
    <name type="scientific">Cytobacillus firmus</name>
    <name type="common">Bacillus firmus</name>
    <dbReference type="NCBI Taxonomy" id="1399"/>
    <lineage>
        <taxon>Bacteria</taxon>
        <taxon>Bacillati</taxon>
        <taxon>Bacillota</taxon>
        <taxon>Bacilli</taxon>
        <taxon>Bacillales</taxon>
        <taxon>Bacillaceae</taxon>
        <taxon>Cytobacillus</taxon>
    </lineage>
</organism>
<dbReference type="AlphaFoldDB" id="A0A800MXC3"/>
<evidence type="ECO:0000313" key="1">
    <source>
        <dbReference type="EMBL" id="KAF0823995.1"/>
    </source>
</evidence>
<sequence length="42" mass="4911">MHYLKTRSALSLLVFAACGLLKLHLSKPSKKFLFFRLFSLHF</sequence>
<name>A0A800MXC3_CYTFI</name>
<comment type="caution">
    <text evidence="1">The sequence shown here is derived from an EMBL/GenBank/DDBJ whole genome shotgun (WGS) entry which is preliminary data.</text>
</comment>
<dbReference type="Proteomes" id="UP000465778">
    <property type="component" value="Unassembled WGS sequence"/>
</dbReference>
<dbReference type="PROSITE" id="PS51257">
    <property type="entry name" value="PROKAR_LIPOPROTEIN"/>
    <property type="match status" value="1"/>
</dbReference>
<reference evidence="1 2" key="1">
    <citation type="journal article" date="2020" name="G3 (Bethesda)">
        <title>Whole Genome Sequencing and Comparative Genomics of Two Nematicidal Bacillus Strains Reveals a Wide Range of Possible Virulence Factors.</title>
        <authorList>
            <person name="Susic N."/>
            <person name="Janezic S."/>
            <person name="Rupnik M."/>
            <person name="Geric Stare B."/>
        </authorList>
    </citation>
    <scope>NUCLEOTIDE SEQUENCE [LARGE SCALE GENOMIC DNA]</scope>
    <source>
        <strain evidence="1 2">I-1582</strain>
    </source>
</reference>
<evidence type="ECO:0000313" key="2">
    <source>
        <dbReference type="Proteomes" id="UP000465778"/>
    </source>
</evidence>
<dbReference type="EMBL" id="VDEM01000021">
    <property type="protein sequence ID" value="KAF0823995.1"/>
    <property type="molecule type" value="Genomic_DNA"/>
</dbReference>
<proteinExistence type="predicted"/>
<gene>
    <name evidence="1" type="ORF">KIS1582_2240</name>
</gene>
<evidence type="ECO:0008006" key="3">
    <source>
        <dbReference type="Google" id="ProtNLM"/>
    </source>
</evidence>
<protein>
    <recommendedName>
        <fullName evidence="3">Lipoprotein</fullName>
    </recommendedName>
</protein>